<evidence type="ECO:0000313" key="2">
    <source>
        <dbReference type="Proteomes" id="UP001165121"/>
    </source>
</evidence>
<sequence>MGGAFNPMSDVTKLRRSFLFHRFNSLPAIAEGQSRRAVSGGFVCGLSPIALSSNTVSSATFTVDMVFTGHANSPLSSTRVPGALPWV</sequence>
<dbReference type="AlphaFoldDB" id="A0A9W6X6F7"/>
<proteinExistence type="predicted"/>
<protein>
    <submittedName>
        <fullName evidence="1">Unnamed protein product</fullName>
    </submittedName>
</protein>
<organism evidence="1 2">
    <name type="scientific">Phytophthora fragariaefolia</name>
    <dbReference type="NCBI Taxonomy" id="1490495"/>
    <lineage>
        <taxon>Eukaryota</taxon>
        <taxon>Sar</taxon>
        <taxon>Stramenopiles</taxon>
        <taxon>Oomycota</taxon>
        <taxon>Peronosporomycetes</taxon>
        <taxon>Peronosporales</taxon>
        <taxon>Peronosporaceae</taxon>
        <taxon>Phytophthora</taxon>
    </lineage>
</organism>
<evidence type="ECO:0000313" key="1">
    <source>
        <dbReference type="EMBL" id="GMF32462.1"/>
    </source>
</evidence>
<dbReference type="Proteomes" id="UP001165121">
    <property type="component" value="Unassembled WGS sequence"/>
</dbReference>
<dbReference type="EMBL" id="BSXT01000689">
    <property type="protein sequence ID" value="GMF32462.1"/>
    <property type="molecule type" value="Genomic_DNA"/>
</dbReference>
<comment type="caution">
    <text evidence="1">The sequence shown here is derived from an EMBL/GenBank/DDBJ whole genome shotgun (WGS) entry which is preliminary data.</text>
</comment>
<name>A0A9W6X6F7_9STRA</name>
<reference evidence="1" key="1">
    <citation type="submission" date="2023-04" db="EMBL/GenBank/DDBJ databases">
        <title>Phytophthora fragariaefolia NBRC 109709.</title>
        <authorList>
            <person name="Ichikawa N."/>
            <person name="Sato H."/>
            <person name="Tonouchi N."/>
        </authorList>
    </citation>
    <scope>NUCLEOTIDE SEQUENCE</scope>
    <source>
        <strain evidence="1">NBRC 109709</strain>
    </source>
</reference>
<gene>
    <name evidence="1" type="ORF">Pfra01_000774000</name>
</gene>
<keyword evidence="2" id="KW-1185">Reference proteome</keyword>
<accession>A0A9W6X6F7</accession>